<dbReference type="GO" id="GO:0005886">
    <property type="term" value="C:plasma membrane"/>
    <property type="evidence" value="ECO:0000318"/>
    <property type="project" value="GO_Central"/>
</dbReference>
<dbReference type="PIRSF" id="PIRSF015840">
    <property type="entry name" value="DUF284_TM_euk"/>
    <property type="match status" value="1"/>
</dbReference>
<dbReference type="OMA" id="AWKPLYT"/>
<keyword evidence="5 6" id="KW-0472">Membrane</keyword>
<protein>
    <submittedName>
        <fullName evidence="8">Uncharacterized protein</fullName>
    </submittedName>
</protein>
<dbReference type="HOGENOM" id="CLU_025025_1_0_1"/>
<dbReference type="GO" id="GO:0015247">
    <property type="term" value="F:aminophospholipid flippase activity"/>
    <property type="evidence" value="ECO:0000318"/>
    <property type="project" value="GO_Central"/>
</dbReference>
<dbReference type="InterPro" id="IPR005045">
    <property type="entry name" value="CDC50/LEM3_fam"/>
</dbReference>
<evidence type="ECO:0000313" key="8">
    <source>
        <dbReference type="EMBL" id="EDV28770.1"/>
    </source>
</evidence>
<evidence type="ECO:0000313" key="9">
    <source>
        <dbReference type="Proteomes" id="UP000009022"/>
    </source>
</evidence>
<accession>B3RLG8</accession>
<comment type="similarity">
    <text evidence="2 6">Belongs to the CDC50/LEM3 family.</text>
</comment>
<feature type="transmembrane region" description="Helical" evidence="7">
    <location>
        <begin position="325"/>
        <end position="349"/>
    </location>
</feature>
<dbReference type="OrthoDB" id="340608at2759"/>
<feature type="transmembrane region" description="Helical" evidence="7">
    <location>
        <begin position="30"/>
        <end position="56"/>
    </location>
</feature>
<gene>
    <name evidence="8" type="ORF">TRIADDRAFT_19365</name>
</gene>
<sequence length="354" mass="39811">MSINVNKCAISSEIIDTAFKQQRMRAWKPIMTTGSVVPAFLIVGVIFLPLGILFLFTSNNVNEVVVDYTHCNASSVSNSLYLTSPGMSCADYIQTTNFTENCYCNISFQLSSAMTGKVYMYYGLENFYQNHRRYVRARSDYQLLGNPTYTVSDCEPFRYANGTTTPIAPCGAIANSLFNDSLTLTFQNTTGNVNVGLIDRGIAWSVDLSIKYNNPTVQTGFPLRYGFNGTAKPPYWRKPVYELSSDPNNNGFKNEDLIVWMRTAALPRFRKLYRKVNHTQAGFVNGLPSGNYFFNVEYNFPVTTFSGKKRLILSTASWLGGKNPFLGIAYITVGSMCIVLGFLCLFYHYQYANR</sequence>
<dbReference type="PANTHER" id="PTHR10926">
    <property type="entry name" value="CELL CYCLE CONTROL PROTEIN 50"/>
    <property type="match status" value="1"/>
</dbReference>
<reference evidence="8 9" key="1">
    <citation type="journal article" date="2008" name="Nature">
        <title>The Trichoplax genome and the nature of placozoans.</title>
        <authorList>
            <person name="Srivastava M."/>
            <person name="Begovic E."/>
            <person name="Chapman J."/>
            <person name="Putnam N.H."/>
            <person name="Hellsten U."/>
            <person name="Kawashima T."/>
            <person name="Kuo A."/>
            <person name="Mitros T."/>
            <person name="Salamov A."/>
            <person name="Carpenter M.L."/>
            <person name="Signorovitch A.Y."/>
            <person name="Moreno M.A."/>
            <person name="Kamm K."/>
            <person name="Grimwood J."/>
            <person name="Schmutz J."/>
            <person name="Shapiro H."/>
            <person name="Grigoriev I.V."/>
            <person name="Buss L.W."/>
            <person name="Schierwater B."/>
            <person name="Dellaporta S.L."/>
            <person name="Rokhsar D.S."/>
        </authorList>
    </citation>
    <scope>NUCLEOTIDE SEQUENCE [LARGE SCALE GENOMIC DNA]</scope>
    <source>
        <strain evidence="8 9">Grell-BS-1999</strain>
    </source>
</reference>
<keyword evidence="9" id="KW-1185">Reference proteome</keyword>
<evidence type="ECO:0000256" key="5">
    <source>
        <dbReference type="ARBA" id="ARBA00023136"/>
    </source>
</evidence>
<dbReference type="AlphaFoldDB" id="B3RLG8"/>
<dbReference type="EMBL" id="DS985241">
    <property type="protein sequence ID" value="EDV28770.1"/>
    <property type="molecule type" value="Genomic_DNA"/>
</dbReference>
<dbReference type="RefSeq" id="XP_002107972.1">
    <property type="nucleotide sequence ID" value="XM_002107936.1"/>
</dbReference>
<dbReference type="PhylomeDB" id="B3RLG8"/>
<keyword evidence="4 7" id="KW-1133">Transmembrane helix</keyword>
<name>B3RLG8_TRIAD</name>
<dbReference type="InParanoid" id="B3RLG8"/>
<comment type="subcellular location">
    <subcellularLocation>
        <location evidence="1">Membrane</location>
        <topology evidence="1">Multi-pass membrane protein</topology>
    </subcellularLocation>
</comment>
<dbReference type="KEGG" id="tad:TRIADDRAFT_19365"/>
<evidence type="ECO:0000256" key="2">
    <source>
        <dbReference type="ARBA" id="ARBA00009457"/>
    </source>
</evidence>
<dbReference type="FunCoup" id="B3RLG8">
    <property type="interactions" value="2144"/>
</dbReference>
<organism evidence="8 9">
    <name type="scientific">Trichoplax adhaerens</name>
    <name type="common">Trichoplax reptans</name>
    <dbReference type="NCBI Taxonomy" id="10228"/>
    <lineage>
        <taxon>Eukaryota</taxon>
        <taxon>Metazoa</taxon>
        <taxon>Placozoa</taxon>
        <taxon>Uniplacotomia</taxon>
        <taxon>Trichoplacea</taxon>
        <taxon>Trichoplacidae</taxon>
        <taxon>Trichoplax</taxon>
    </lineage>
</organism>
<evidence type="ECO:0000256" key="6">
    <source>
        <dbReference type="PIRNR" id="PIRNR015840"/>
    </source>
</evidence>
<dbReference type="STRING" id="10228.B3RLG8"/>
<proteinExistence type="inferred from homology"/>
<dbReference type="GO" id="GO:0045332">
    <property type="term" value="P:phospholipid translocation"/>
    <property type="evidence" value="ECO:0000318"/>
    <property type="project" value="GO_Central"/>
</dbReference>
<dbReference type="GO" id="GO:0005794">
    <property type="term" value="C:Golgi apparatus"/>
    <property type="evidence" value="ECO:0000318"/>
    <property type="project" value="GO_Central"/>
</dbReference>
<evidence type="ECO:0000256" key="1">
    <source>
        <dbReference type="ARBA" id="ARBA00004141"/>
    </source>
</evidence>
<dbReference type="Pfam" id="PF03381">
    <property type="entry name" value="CDC50"/>
    <property type="match status" value="1"/>
</dbReference>
<dbReference type="GO" id="GO:0005783">
    <property type="term" value="C:endoplasmic reticulum"/>
    <property type="evidence" value="ECO:0000318"/>
    <property type="project" value="GO_Central"/>
</dbReference>
<dbReference type="GeneID" id="6749952"/>
<dbReference type="eggNOG" id="KOG2952">
    <property type="taxonomic scope" value="Eukaryota"/>
</dbReference>
<dbReference type="Proteomes" id="UP000009022">
    <property type="component" value="Unassembled WGS sequence"/>
</dbReference>
<dbReference type="PANTHER" id="PTHR10926:SF0">
    <property type="entry name" value="CDC50, ISOFORM A"/>
    <property type="match status" value="1"/>
</dbReference>
<dbReference type="CTD" id="6749952"/>
<evidence type="ECO:0000256" key="7">
    <source>
        <dbReference type="SAM" id="Phobius"/>
    </source>
</evidence>
<evidence type="ECO:0000256" key="3">
    <source>
        <dbReference type="ARBA" id="ARBA00022692"/>
    </source>
</evidence>
<evidence type="ECO:0000256" key="4">
    <source>
        <dbReference type="ARBA" id="ARBA00022989"/>
    </source>
</evidence>
<keyword evidence="3 7" id="KW-0812">Transmembrane</keyword>